<reference evidence="1" key="1">
    <citation type="submission" date="2023-05" db="EMBL/GenBank/DDBJ databases">
        <title>Nepenthes gracilis genome sequencing.</title>
        <authorList>
            <person name="Fukushima K."/>
        </authorList>
    </citation>
    <scope>NUCLEOTIDE SEQUENCE</scope>
    <source>
        <strain evidence="1">SING2019-196</strain>
    </source>
</reference>
<evidence type="ECO:0000313" key="2">
    <source>
        <dbReference type="Proteomes" id="UP001279734"/>
    </source>
</evidence>
<name>A0AAD3TKG1_NEPGR</name>
<accession>A0AAD3TKG1</accession>
<proteinExistence type="predicted"/>
<keyword evidence="2" id="KW-1185">Reference proteome</keyword>
<gene>
    <name evidence="1" type="ORF">Nepgr_033023</name>
</gene>
<sequence>MSLMSLLEFFRWGMKVKRFMVLAFDLQLCICIDKVEMDIIWRNLSPSAAINSCNFLQCCGRNVQTKLQLLLFFLQSSLIVLFPRNRDLSWEVALFEIYLP</sequence>
<evidence type="ECO:0000313" key="1">
    <source>
        <dbReference type="EMBL" id="GMH31180.1"/>
    </source>
</evidence>
<dbReference type="Proteomes" id="UP001279734">
    <property type="component" value="Unassembled WGS sequence"/>
</dbReference>
<comment type="caution">
    <text evidence="1">The sequence shown here is derived from an EMBL/GenBank/DDBJ whole genome shotgun (WGS) entry which is preliminary data.</text>
</comment>
<dbReference type="EMBL" id="BSYO01000039">
    <property type="protein sequence ID" value="GMH31180.1"/>
    <property type="molecule type" value="Genomic_DNA"/>
</dbReference>
<dbReference type="AlphaFoldDB" id="A0AAD3TKG1"/>
<protein>
    <submittedName>
        <fullName evidence="1">Uncharacterized protein</fullName>
    </submittedName>
</protein>
<organism evidence="1 2">
    <name type="scientific">Nepenthes gracilis</name>
    <name type="common">Slender pitcher plant</name>
    <dbReference type="NCBI Taxonomy" id="150966"/>
    <lineage>
        <taxon>Eukaryota</taxon>
        <taxon>Viridiplantae</taxon>
        <taxon>Streptophyta</taxon>
        <taxon>Embryophyta</taxon>
        <taxon>Tracheophyta</taxon>
        <taxon>Spermatophyta</taxon>
        <taxon>Magnoliopsida</taxon>
        <taxon>eudicotyledons</taxon>
        <taxon>Gunneridae</taxon>
        <taxon>Pentapetalae</taxon>
        <taxon>Caryophyllales</taxon>
        <taxon>Nepenthaceae</taxon>
        <taxon>Nepenthes</taxon>
    </lineage>
</organism>